<keyword evidence="11" id="KW-0119">Carbohydrate metabolism</keyword>
<evidence type="ECO:0000256" key="9">
    <source>
        <dbReference type="ARBA" id="ARBA00023033"/>
    </source>
</evidence>
<feature type="domain" description="Auxiliary Activity family 9 catalytic" evidence="16">
    <location>
        <begin position="2"/>
        <end position="141"/>
    </location>
</feature>
<evidence type="ECO:0000256" key="2">
    <source>
        <dbReference type="ARBA" id="ARBA00004613"/>
    </source>
</evidence>
<dbReference type="PANTHER" id="PTHR33353:SF10">
    <property type="entry name" value="ENDO-BETA-1,4-GLUCANASE D"/>
    <property type="match status" value="1"/>
</dbReference>
<reference evidence="17 18" key="1">
    <citation type="submission" date="2018-02" db="EMBL/GenBank/DDBJ databases">
        <title>Genome sequence of the basidiomycete white-rot fungus Phlebia centrifuga.</title>
        <authorList>
            <person name="Granchi Z."/>
            <person name="Peng M."/>
            <person name="de Vries R.P."/>
            <person name="Hilden K."/>
            <person name="Makela M.R."/>
            <person name="Grigoriev I."/>
            <person name="Riley R."/>
        </authorList>
    </citation>
    <scope>NUCLEOTIDE SEQUENCE [LARGE SCALE GENOMIC DNA]</scope>
    <source>
        <strain evidence="17 18">FBCC195</strain>
    </source>
</reference>
<dbReference type="InterPro" id="IPR005103">
    <property type="entry name" value="AA9_LPMO"/>
</dbReference>
<keyword evidence="9" id="KW-0503">Monooxygenase</keyword>
<dbReference type="GO" id="GO:0005576">
    <property type="term" value="C:extracellular region"/>
    <property type="evidence" value="ECO:0007669"/>
    <property type="project" value="UniProtKB-SubCell"/>
</dbReference>
<dbReference type="GO" id="GO:0046872">
    <property type="term" value="F:metal ion binding"/>
    <property type="evidence" value="ECO:0007669"/>
    <property type="project" value="UniProtKB-KW"/>
</dbReference>
<comment type="similarity">
    <text evidence="13">Belongs to the polysaccharide monooxygenase AA9 family.</text>
</comment>
<comment type="subcellular location">
    <subcellularLocation>
        <location evidence="2">Secreted</location>
    </subcellularLocation>
</comment>
<evidence type="ECO:0000256" key="11">
    <source>
        <dbReference type="ARBA" id="ARBA00023277"/>
    </source>
</evidence>
<keyword evidence="5" id="KW-0732">Signal</keyword>
<dbReference type="OrthoDB" id="4849160at2759"/>
<evidence type="ECO:0000256" key="1">
    <source>
        <dbReference type="ARBA" id="ARBA00001973"/>
    </source>
</evidence>
<keyword evidence="8" id="KW-0186">Copper</keyword>
<evidence type="ECO:0000256" key="8">
    <source>
        <dbReference type="ARBA" id="ARBA00023008"/>
    </source>
</evidence>
<dbReference type="Pfam" id="PF03443">
    <property type="entry name" value="AA9"/>
    <property type="match status" value="1"/>
</dbReference>
<evidence type="ECO:0000313" key="18">
    <source>
        <dbReference type="Proteomes" id="UP000186601"/>
    </source>
</evidence>
<evidence type="ECO:0000256" key="7">
    <source>
        <dbReference type="ARBA" id="ARBA00023002"/>
    </source>
</evidence>
<evidence type="ECO:0000256" key="13">
    <source>
        <dbReference type="ARBA" id="ARBA00044502"/>
    </source>
</evidence>
<comment type="caution">
    <text evidence="17">The sequence shown here is derived from an EMBL/GenBank/DDBJ whole genome shotgun (WGS) entry which is preliminary data.</text>
</comment>
<keyword evidence="6" id="KW-0136">Cellulose degradation</keyword>
<keyword evidence="10" id="KW-1015">Disulfide bond</keyword>
<evidence type="ECO:0000259" key="16">
    <source>
        <dbReference type="Pfam" id="PF03443"/>
    </source>
</evidence>
<dbReference type="GO" id="GO:0004497">
    <property type="term" value="F:monooxygenase activity"/>
    <property type="evidence" value="ECO:0007669"/>
    <property type="project" value="UniProtKB-KW"/>
</dbReference>
<comment type="catalytic activity">
    <reaction evidence="14">
        <text>[(1-&gt;4)-beta-D-glucosyl]n+m + reduced acceptor + O2 = 4-dehydro-beta-D-glucosyl-[(1-&gt;4)-beta-D-glucosyl]n-1 + [(1-&gt;4)-beta-D-glucosyl]m + acceptor + H2O.</text>
        <dbReference type="EC" id="1.14.99.56"/>
    </reaction>
</comment>
<keyword evidence="7" id="KW-0560">Oxidoreductase</keyword>
<evidence type="ECO:0000256" key="5">
    <source>
        <dbReference type="ARBA" id="ARBA00022729"/>
    </source>
</evidence>
<evidence type="ECO:0000256" key="12">
    <source>
        <dbReference type="ARBA" id="ARBA00023326"/>
    </source>
</evidence>
<dbReference type="InterPro" id="IPR049892">
    <property type="entry name" value="AA9"/>
</dbReference>
<keyword evidence="3" id="KW-0964">Secreted</keyword>
<comment type="cofactor">
    <cofactor evidence="1">
        <name>Cu(2+)</name>
        <dbReference type="ChEBI" id="CHEBI:29036"/>
    </cofactor>
</comment>
<keyword evidence="4" id="KW-0479">Metal-binding</keyword>
<dbReference type="PANTHER" id="PTHR33353">
    <property type="entry name" value="PUTATIVE (AFU_ORTHOLOGUE AFUA_1G12560)-RELATED"/>
    <property type="match status" value="1"/>
</dbReference>
<dbReference type="GO" id="GO:0030245">
    <property type="term" value="P:cellulose catabolic process"/>
    <property type="evidence" value="ECO:0007669"/>
    <property type="project" value="UniProtKB-KW"/>
</dbReference>
<dbReference type="STRING" id="98765.A0A2R6RZM2"/>
<dbReference type="Proteomes" id="UP000186601">
    <property type="component" value="Unassembled WGS sequence"/>
</dbReference>
<protein>
    <recommendedName>
        <fullName evidence="15">lytic cellulose monooxygenase (C4-dehydrogenating)</fullName>
        <ecNumber evidence="15">1.14.99.56</ecNumber>
    </recommendedName>
</protein>
<keyword evidence="18" id="KW-1185">Reference proteome</keyword>
<evidence type="ECO:0000256" key="15">
    <source>
        <dbReference type="ARBA" id="ARBA00047174"/>
    </source>
</evidence>
<evidence type="ECO:0000256" key="3">
    <source>
        <dbReference type="ARBA" id="ARBA00022525"/>
    </source>
</evidence>
<evidence type="ECO:0000313" key="17">
    <source>
        <dbReference type="EMBL" id="PSS35482.1"/>
    </source>
</evidence>
<dbReference type="EMBL" id="MLYV02000126">
    <property type="protein sequence ID" value="PSS35482.1"/>
    <property type="molecule type" value="Genomic_DNA"/>
</dbReference>
<dbReference type="EC" id="1.14.99.56" evidence="15"/>
<evidence type="ECO:0000256" key="6">
    <source>
        <dbReference type="ARBA" id="ARBA00023001"/>
    </source>
</evidence>
<evidence type="ECO:0000256" key="14">
    <source>
        <dbReference type="ARBA" id="ARBA00045077"/>
    </source>
</evidence>
<gene>
    <name evidence="17" type="ORF">PHLCEN_2v1637</name>
</gene>
<accession>A0A2R6RZM2</accession>
<dbReference type="Gene3D" id="2.70.50.70">
    <property type="match status" value="1"/>
</dbReference>
<dbReference type="AlphaFoldDB" id="A0A2R6RZM2"/>
<evidence type="ECO:0000256" key="4">
    <source>
        <dbReference type="ARBA" id="ARBA00022723"/>
    </source>
</evidence>
<sequence length="155" mass="16656">MQYLWVDGVDQGQNVDLRVPPNNNPVTDVTSNDLTCNVGGTSGSGVSLSNGINTPNAPERMLSRAVTRDLFKVNFLVNPSSQLDSYRGTVRLVYIAKAPSTAASFDGSGAVWTKIYSSGLVDSSSQEWATDVVNANGGKRWIKHLNINLTIHISS</sequence>
<keyword evidence="12" id="KW-0624">Polysaccharide degradation</keyword>
<organism evidence="17 18">
    <name type="scientific">Hermanssonia centrifuga</name>
    <dbReference type="NCBI Taxonomy" id="98765"/>
    <lineage>
        <taxon>Eukaryota</taxon>
        <taxon>Fungi</taxon>
        <taxon>Dikarya</taxon>
        <taxon>Basidiomycota</taxon>
        <taxon>Agaricomycotina</taxon>
        <taxon>Agaricomycetes</taxon>
        <taxon>Polyporales</taxon>
        <taxon>Meruliaceae</taxon>
        <taxon>Hermanssonia</taxon>
    </lineage>
</organism>
<name>A0A2R6RZM2_9APHY</name>
<proteinExistence type="inferred from homology"/>
<evidence type="ECO:0000256" key="10">
    <source>
        <dbReference type="ARBA" id="ARBA00023157"/>
    </source>
</evidence>